<comment type="caution">
    <text evidence="2">The sequence shown here is derived from an EMBL/GenBank/DDBJ whole genome shotgun (WGS) entry which is preliminary data.</text>
</comment>
<gene>
    <name evidence="2" type="ORF">LJ757_16380</name>
</gene>
<evidence type="ECO:0000313" key="3">
    <source>
        <dbReference type="Proteomes" id="UP001139158"/>
    </source>
</evidence>
<feature type="compositionally biased region" description="Basic and acidic residues" evidence="1">
    <location>
        <begin position="105"/>
        <end position="121"/>
    </location>
</feature>
<name>A0A9X1MHL4_9MICC</name>
<accession>A0A9X1MHL4</accession>
<protein>
    <submittedName>
        <fullName evidence="2">Uncharacterized protein</fullName>
    </submittedName>
</protein>
<dbReference type="RefSeq" id="WP_227897357.1">
    <property type="nucleotide sequence ID" value="NZ_CP099467.1"/>
</dbReference>
<evidence type="ECO:0000256" key="1">
    <source>
        <dbReference type="SAM" id="MobiDB-lite"/>
    </source>
</evidence>
<proteinExistence type="predicted"/>
<dbReference type="Proteomes" id="UP001139158">
    <property type="component" value="Unassembled WGS sequence"/>
</dbReference>
<organism evidence="2 3">
    <name type="scientific">Arthrobacter caoxuetaonis</name>
    <dbReference type="NCBI Taxonomy" id="2886935"/>
    <lineage>
        <taxon>Bacteria</taxon>
        <taxon>Bacillati</taxon>
        <taxon>Actinomycetota</taxon>
        <taxon>Actinomycetes</taxon>
        <taxon>Micrococcales</taxon>
        <taxon>Micrococcaceae</taxon>
        <taxon>Arthrobacter</taxon>
    </lineage>
</organism>
<evidence type="ECO:0000313" key="2">
    <source>
        <dbReference type="EMBL" id="MCC3299370.1"/>
    </source>
</evidence>
<keyword evidence="3" id="KW-1185">Reference proteome</keyword>
<reference evidence="2" key="1">
    <citation type="submission" date="2021-10" db="EMBL/GenBank/DDBJ databases">
        <title>Novel species in genus Arthrobacter.</title>
        <authorList>
            <person name="Liu Y."/>
        </authorList>
    </citation>
    <scope>NUCLEOTIDE SEQUENCE</scope>
    <source>
        <strain evidence="2">Zg-Y453</strain>
    </source>
</reference>
<dbReference type="EMBL" id="JAJFZV010000018">
    <property type="protein sequence ID" value="MCC3299370.1"/>
    <property type="molecule type" value="Genomic_DNA"/>
</dbReference>
<sequence length="134" mass="14698">MPDTSPAAGTLLESITAAHQFTHSTDGDGWSERLLESYDCSCGRSHYAIWVQEDPGLTGRKEFLERVGSYWDEHSAHLASVLVPALEAAWDAGRTVGAEQTARPTRIDLAGDRNPYRRSDPVRGSALQFPREAA</sequence>
<dbReference type="AlphaFoldDB" id="A0A9X1MHL4"/>
<feature type="region of interest" description="Disordered" evidence="1">
    <location>
        <begin position="97"/>
        <end position="134"/>
    </location>
</feature>